<name>U9TLR0_RHIID</name>
<reference evidence="2" key="1">
    <citation type="submission" date="2013-07" db="EMBL/GenBank/DDBJ databases">
        <title>The genome of an arbuscular mycorrhizal fungus provides insights into the evolution of the oldest plant symbiosis.</title>
        <authorList>
            <consortium name="DOE Joint Genome Institute"/>
            <person name="Tisserant E."/>
            <person name="Malbreil M."/>
            <person name="Kuo A."/>
            <person name="Kohler A."/>
            <person name="Symeonidi A."/>
            <person name="Balestrini R."/>
            <person name="Charron P."/>
            <person name="Duensing N."/>
            <person name="Frei-dit-Frey N."/>
            <person name="Gianinazzi-Pearson V."/>
            <person name="Gilbert B."/>
            <person name="Handa Y."/>
            <person name="Hijri M."/>
            <person name="Kaul R."/>
            <person name="Kawaguchi M."/>
            <person name="Krajinski F."/>
            <person name="Lammers P."/>
            <person name="Lapierre D."/>
            <person name="Masclaux F.G."/>
            <person name="Murat C."/>
            <person name="Morin E."/>
            <person name="Ndikumana S."/>
            <person name="Pagni M."/>
            <person name="Petitpierre D."/>
            <person name="Requena N."/>
            <person name="Rosikiewicz P."/>
            <person name="Riley R."/>
            <person name="Saito K."/>
            <person name="San Clemente H."/>
            <person name="Shapiro H."/>
            <person name="van Tuinen D."/>
            <person name="Becard G."/>
            <person name="Bonfante P."/>
            <person name="Paszkowski U."/>
            <person name="Shachar-Hill Y."/>
            <person name="Young J.P."/>
            <person name="Sanders I.R."/>
            <person name="Henrissat B."/>
            <person name="Rensing S.A."/>
            <person name="Grigoriev I.V."/>
            <person name="Corradi N."/>
            <person name="Roux C."/>
            <person name="Martin F."/>
        </authorList>
    </citation>
    <scope>NUCLEOTIDE SEQUENCE</scope>
    <source>
        <strain evidence="2">DAOM 197198</strain>
    </source>
</reference>
<dbReference type="AlphaFoldDB" id="U9TLR0"/>
<keyword evidence="1" id="KW-0472">Membrane</keyword>
<dbReference type="HOGENOM" id="CLU_2198349_0_0_1"/>
<evidence type="ECO:0000256" key="1">
    <source>
        <dbReference type="SAM" id="Phobius"/>
    </source>
</evidence>
<organism evidence="2">
    <name type="scientific">Rhizophagus irregularis (strain DAOM 181602 / DAOM 197198 / MUCL 43194)</name>
    <name type="common">Arbuscular mycorrhizal fungus</name>
    <name type="synonym">Glomus intraradices</name>
    <dbReference type="NCBI Taxonomy" id="747089"/>
    <lineage>
        <taxon>Eukaryota</taxon>
        <taxon>Fungi</taxon>
        <taxon>Fungi incertae sedis</taxon>
        <taxon>Mucoromycota</taxon>
        <taxon>Glomeromycotina</taxon>
        <taxon>Glomeromycetes</taxon>
        <taxon>Glomerales</taxon>
        <taxon>Glomeraceae</taxon>
        <taxon>Rhizophagus</taxon>
    </lineage>
</organism>
<sequence>MINLSSRVSGALGFPEFKNSFTLALESLVLFASSTCIITINMFKIDKFLPIHKPVAMSEYILMTIRLIFDTIFHAQASRINSRSNFDIFKYTILEKMFLMFNASTSIM</sequence>
<feature type="transmembrane region" description="Helical" evidence="1">
    <location>
        <begin position="20"/>
        <end position="43"/>
    </location>
</feature>
<dbReference type="EMBL" id="KI288460">
    <property type="protein sequence ID" value="ESA09119.1"/>
    <property type="molecule type" value="Genomic_DNA"/>
</dbReference>
<proteinExistence type="predicted"/>
<keyword evidence="1" id="KW-1133">Transmembrane helix</keyword>
<gene>
    <name evidence="2" type="ORF">GLOINDRAFT_30918</name>
</gene>
<protein>
    <submittedName>
        <fullName evidence="2">Uncharacterized protein</fullName>
    </submittedName>
</protein>
<keyword evidence="1" id="KW-0812">Transmembrane</keyword>
<accession>U9TLR0</accession>
<evidence type="ECO:0000313" key="2">
    <source>
        <dbReference type="EMBL" id="ESA09119.1"/>
    </source>
</evidence>